<feature type="domain" description="Aminoacyl-transfer RNA synthetases class-II family profile" evidence="8">
    <location>
        <begin position="172"/>
        <end position="581"/>
    </location>
</feature>
<comment type="catalytic activity">
    <reaction evidence="7">
        <text>tRNA(Asx) + L-aspartate + ATP = L-aspartyl-tRNA(Asx) + AMP + diphosphate</text>
        <dbReference type="Rhea" id="RHEA:18349"/>
        <dbReference type="Rhea" id="RHEA-COMP:9710"/>
        <dbReference type="Rhea" id="RHEA-COMP:9711"/>
        <dbReference type="ChEBI" id="CHEBI:29991"/>
        <dbReference type="ChEBI" id="CHEBI:30616"/>
        <dbReference type="ChEBI" id="CHEBI:33019"/>
        <dbReference type="ChEBI" id="CHEBI:78442"/>
        <dbReference type="ChEBI" id="CHEBI:78516"/>
        <dbReference type="ChEBI" id="CHEBI:456215"/>
        <dbReference type="EC" id="6.1.1.23"/>
    </reaction>
</comment>
<evidence type="ECO:0000313" key="9">
    <source>
        <dbReference type="EMBL" id="SDF93364.1"/>
    </source>
</evidence>
<dbReference type="GO" id="GO:0003676">
    <property type="term" value="F:nucleic acid binding"/>
    <property type="evidence" value="ECO:0007669"/>
    <property type="project" value="InterPro"/>
</dbReference>
<dbReference type="GO" id="GO:0050560">
    <property type="term" value="F:aspartate-tRNA(Asn) ligase activity"/>
    <property type="evidence" value="ECO:0007669"/>
    <property type="project" value="UniProtKB-EC"/>
</dbReference>
<dbReference type="CDD" id="cd04317">
    <property type="entry name" value="EcAspRS_like_N"/>
    <property type="match status" value="1"/>
</dbReference>
<dbReference type="InterPro" id="IPR047089">
    <property type="entry name" value="Asp-tRNA-ligase_1_N"/>
</dbReference>
<evidence type="ECO:0000256" key="2">
    <source>
        <dbReference type="ARBA" id="ARBA00022598"/>
    </source>
</evidence>
<gene>
    <name evidence="7" type="primary">aspS</name>
    <name evidence="9" type="ORF">SAMN05192586_11918</name>
</gene>
<dbReference type="InterPro" id="IPR012340">
    <property type="entry name" value="NA-bd_OB-fold"/>
</dbReference>
<dbReference type="InterPro" id="IPR004524">
    <property type="entry name" value="Asp-tRNA-ligase_1"/>
</dbReference>
<dbReference type="Pfam" id="PF00152">
    <property type="entry name" value="tRNA-synt_2"/>
    <property type="match status" value="1"/>
</dbReference>
<keyword evidence="6 7" id="KW-0030">Aminoacyl-tRNA synthetase</keyword>
<evidence type="ECO:0000256" key="1">
    <source>
        <dbReference type="ARBA" id="ARBA00006303"/>
    </source>
</evidence>
<feature type="binding site" evidence="7">
    <location>
        <position position="205"/>
    </location>
    <ligand>
        <name>L-aspartate</name>
        <dbReference type="ChEBI" id="CHEBI:29991"/>
    </ligand>
</feature>
<feature type="region of interest" description="Aspartate" evidence="7">
    <location>
        <begin position="229"/>
        <end position="232"/>
    </location>
</feature>
<dbReference type="InterPro" id="IPR004115">
    <property type="entry name" value="GAD-like_sf"/>
</dbReference>
<dbReference type="STRING" id="571438.SAMN05192586_11918"/>
<dbReference type="GO" id="GO:0004815">
    <property type="term" value="F:aspartate-tRNA ligase activity"/>
    <property type="evidence" value="ECO:0007669"/>
    <property type="project" value="UniProtKB-UniRule"/>
</dbReference>
<sequence length="625" mass="70179">MTEQMDTAAQDRQQQDVQQEHRKYVTDLGDWRRTHHCGQLTIADDGAEVCLMGWVQYRRDHGGLIFVDLRDREGLTQVVFSPDMAPEAHANAHILRSEYVLAVKGKVRPRPEGMVNPNLVTGQIEVVVYEWKLLNTSKTPPFPIEDRCDAGENLRLIWRYLDLRRPRMQANLRLRHRVAQCLRRYLDEEGFTEVETPVLTKSTPEGARDFLVPSRLNPGEFYALPQSPQIFKQLLMVAGLERYFQIVRCFRDEDLRADRQPEFTQVDMEMSFVDEEQVMAVAEGLMERVFREVMGLEIPRPFPRLTWDEAMSRYGVDKPDTRFGLELADVTAIVHGSGFKLFAAAPLVKAMKVPGGESLSRKEIDGFTEFVKIYGAQGLAWIKIKAAEWQSPIAKFLSEEERQGIAKALDLQVGDIVFFQAGDPAMVNAALGNLRVHLAGHLGLIPENSFNFLWVTDFPLFEYDAEEKRYVACHHPFTAPAPGHLELMSADPAKARARAYDMVLNGNEVGGGSIRIHTGEVQRRMFAALGFSPEQAEAQFGFLIQALEQGAPPHGGLAFGLDRLIMLLTGAGSIRDVIAFPKTQKATCLMTEAPSPVAAKQLRELGLRLREQPAAAQEKTAAPQS</sequence>
<feature type="binding site" evidence="7">
    <location>
        <position position="251"/>
    </location>
    <ligand>
        <name>L-aspartate</name>
        <dbReference type="ChEBI" id="CHEBI:29991"/>
    </ligand>
</feature>
<dbReference type="SUPFAM" id="SSF55681">
    <property type="entry name" value="Class II aaRS and biotin synthetases"/>
    <property type="match status" value="1"/>
</dbReference>
<dbReference type="Pfam" id="PF01336">
    <property type="entry name" value="tRNA_anti-codon"/>
    <property type="match status" value="1"/>
</dbReference>
<dbReference type="InterPro" id="IPR004365">
    <property type="entry name" value="NA-bd_OB_tRNA"/>
</dbReference>
<dbReference type="Gene3D" id="3.30.930.10">
    <property type="entry name" value="Bira Bifunctional Protein, Domain 2"/>
    <property type="match status" value="1"/>
</dbReference>
<proteinExistence type="inferred from homology"/>
<feature type="binding site" evidence="7">
    <location>
        <position position="508"/>
    </location>
    <ligand>
        <name>ATP</name>
        <dbReference type="ChEBI" id="CHEBI:30616"/>
    </ligand>
</feature>
<dbReference type="EMBL" id="FNBX01000019">
    <property type="protein sequence ID" value="SDF93364.1"/>
    <property type="molecule type" value="Genomic_DNA"/>
</dbReference>
<dbReference type="InterPro" id="IPR006195">
    <property type="entry name" value="aa-tRNA-synth_II"/>
</dbReference>
<feature type="binding site" evidence="7">
    <location>
        <begin position="560"/>
        <end position="563"/>
    </location>
    <ligand>
        <name>ATP</name>
        <dbReference type="ChEBI" id="CHEBI:30616"/>
    </ligand>
</feature>
<feature type="binding site" evidence="7">
    <location>
        <position position="260"/>
    </location>
    <ligand>
        <name>ATP</name>
        <dbReference type="ChEBI" id="CHEBI:30616"/>
    </ligand>
</feature>
<dbReference type="InterPro" id="IPR045864">
    <property type="entry name" value="aa-tRNA-synth_II/BPL/LPL"/>
</dbReference>
<dbReference type="Gene3D" id="3.30.1360.30">
    <property type="entry name" value="GAD-like domain"/>
    <property type="match status" value="1"/>
</dbReference>
<evidence type="ECO:0000256" key="4">
    <source>
        <dbReference type="ARBA" id="ARBA00022840"/>
    </source>
</evidence>
<dbReference type="GO" id="GO:0005524">
    <property type="term" value="F:ATP binding"/>
    <property type="evidence" value="ECO:0007669"/>
    <property type="project" value="UniProtKB-UniRule"/>
</dbReference>
<comment type="similarity">
    <text evidence="1 7">Belongs to the class-II aminoacyl-tRNA synthetase family. Type 1 subfamily.</text>
</comment>
<dbReference type="PANTHER" id="PTHR22594">
    <property type="entry name" value="ASPARTYL/LYSYL-TRNA SYNTHETASE"/>
    <property type="match status" value="1"/>
</dbReference>
<dbReference type="SUPFAM" id="SSF55261">
    <property type="entry name" value="GAD domain-like"/>
    <property type="match status" value="1"/>
</dbReference>
<keyword evidence="4 7" id="KW-0067">ATP-binding</keyword>
<dbReference type="PROSITE" id="PS50862">
    <property type="entry name" value="AA_TRNA_LIGASE_II"/>
    <property type="match status" value="1"/>
</dbReference>
<keyword evidence="3 7" id="KW-0547">Nucleotide-binding</keyword>
<dbReference type="Proteomes" id="UP000199355">
    <property type="component" value="Unassembled WGS sequence"/>
</dbReference>
<keyword evidence="7" id="KW-0963">Cytoplasm</keyword>
<evidence type="ECO:0000313" key="10">
    <source>
        <dbReference type="Proteomes" id="UP000199355"/>
    </source>
</evidence>
<comment type="subunit">
    <text evidence="7">Homodimer.</text>
</comment>
<protein>
    <recommendedName>
        <fullName evidence="7">Aspartate--tRNA(Asp/Asn) ligase</fullName>
        <ecNumber evidence="7">6.1.1.23</ecNumber>
    </recommendedName>
    <alternativeName>
        <fullName evidence="7">Aspartyl-tRNA synthetase</fullName>
        <shortName evidence="7">AspRS</shortName>
    </alternativeName>
    <alternativeName>
        <fullName evidence="7">Non-discriminating aspartyl-tRNA synthetase</fullName>
        <shortName evidence="7">ND-AspRS</shortName>
    </alternativeName>
</protein>
<dbReference type="CDD" id="cd00777">
    <property type="entry name" value="AspRS_core"/>
    <property type="match status" value="1"/>
</dbReference>
<dbReference type="Pfam" id="PF02938">
    <property type="entry name" value="GAD"/>
    <property type="match status" value="1"/>
</dbReference>
<accession>A0A1G7Q4F3</accession>
<dbReference type="InterPro" id="IPR004364">
    <property type="entry name" value="Aa-tRNA-synt_II"/>
</dbReference>
<dbReference type="Gene3D" id="2.40.50.140">
    <property type="entry name" value="Nucleic acid-binding proteins"/>
    <property type="match status" value="1"/>
</dbReference>
<dbReference type="InterPro" id="IPR029351">
    <property type="entry name" value="GAD_dom"/>
</dbReference>
<evidence type="ECO:0000256" key="3">
    <source>
        <dbReference type="ARBA" id="ARBA00022741"/>
    </source>
</evidence>
<dbReference type="NCBIfam" id="TIGR00459">
    <property type="entry name" value="aspS_bact"/>
    <property type="match status" value="1"/>
</dbReference>
<evidence type="ECO:0000256" key="5">
    <source>
        <dbReference type="ARBA" id="ARBA00022917"/>
    </source>
</evidence>
<dbReference type="GO" id="GO:0005737">
    <property type="term" value="C:cytoplasm"/>
    <property type="evidence" value="ECO:0007669"/>
    <property type="project" value="UniProtKB-SubCell"/>
</dbReference>
<evidence type="ECO:0000256" key="7">
    <source>
        <dbReference type="HAMAP-Rule" id="MF_00044"/>
    </source>
</evidence>
<dbReference type="InterPro" id="IPR047090">
    <property type="entry name" value="AspRS_core"/>
</dbReference>
<feature type="binding site" evidence="7">
    <location>
        <position position="515"/>
    </location>
    <ligand>
        <name>L-aspartate</name>
        <dbReference type="ChEBI" id="CHEBI:29991"/>
    </ligand>
</feature>
<dbReference type="EC" id="6.1.1.23" evidence="7"/>
<dbReference type="AlphaFoldDB" id="A0A1G7Q4F3"/>
<dbReference type="SUPFAM" id="SSF50249">
    <property type="entry name" value="Nucleic acid-binding proteins"/>
    <property type="match status" value="1"/>
</dbReference>
<name>A0A1G7Q4F3_9BACT</name>
<dbReference type="InterPro" id="IPR002312">
    <property type="entry name" value="Asp/Asn-tRNA-synth_IIb"/>
</dbReference>
<keyword evidence="10" id="KW-1185">Reference proteome</keyword>
<comment type="subcellular location">
    <subcellularLocation>
        <location evidence="7">Cytoplasm</location>
    </subcellularLocation>
</comment>
<dbReference type="RefSeq" id="WP_257243216.1">
    <property type="nucleotide sequence ID" value="NZ_FNBX01000019.1"/>
</dbReference>
<organism evidence="9 10">
    <name type="scientific">Desulfovibrio legallii</name>
    <dbReference type="NCBI Taxonomy" id="571438"/>
    <lineage>
        <taxon>Bacteria</taxon>
        <taxon>Pseudomonadati</taxon>
        <taxon>Thermodesulfobacteriota</taxon>
        <taxon>Desulfovibrionia</taxon>
        <taxon>Desulfovibrionales</taxon>
        <taxon>Desulfovibrionaceae</taxon>
        <taxon>Desulfovibrio</taxon>
    </lineage>
</organism>
<dbReference type="PRINTS" id="PR01042">
    <property type="entry name" value="TRNASYNTHASP"/>
</dbReference>
<dbReference type="PANTHER" id="PTHR22594:SF5">
    <property type="entry name" value="ASPARTATE--TRNA LIGASE, MITOCHONDRIAL"/>
    <property type="match status" value="1"/>
</dbReference>
<feature type="site" description="Important for tRNA non-discrimination" evidence="7">
    <location>
        <position position="113"/>
    </location>
</feature>
<feature type="site" description="Important for tRNA non-discrimination" evidence="7">
    <location>
        <position position="61"/>
    </location>
</feature>
<feature type="binding site" evidence="7">
    <location>
        <begin position="251"/>
        <end position="253"/>
    </location>
    <ligand>
        <name>ATP</name>
        <dbReference type="ChEBI" id="CHEBI:30616"/>
    </ligand>
</feature>
<evidence type="ECO:0000256" key="6">
    <source>
        <dbReference type="ARBA" id="ARBA00023146"/>
    </source>
</evidence>
<comment type="function">
    <text evidence="7">Aspartyl-tRNA synthetase with relaxed tRNA specificity since it is able to aspartylate not only its cognate tRNA(Asp) but also tRNA(Asn). Reaction proceeds in two steps: L-aspartate is first activated by ATP to form Asp-AMP and then transferred to the acceptor end of tRNA(Asp/Asn).</text>
</comment>
<dbReference type="HAMAP" id="MF_00044">
    <property type="entry name" value="Asp_tRNA_synth_type1"/>
    <property type="match status" value="1"/>
</dbReference>
<keyword evidence="5 7" id="KW-0648">Protein biosynthesis</keyword>
<dbReference type="GO" id="GO:0006422">
    <property type="term" value="P:aspartyl-tRNA aminoacylation"/>
    <property type="evidence" value="ECO:0007669"/>
    <property type="project" value="UniProtKB-UniRule"/>
</dbReference>
<reference evidence="10" key="1">
    <citation type="submission" date="2016-10" db="EMBL/GenBank/DDBJ databases">
        <authorList>
            <person name="Varghese N."/>
            <person name="Submissions S."/>
        </authorList>
    </citation>
    <scope>NUCLEOTIDE SEQUENCE [LARGE SCALE GENOMIC DNA]</scope>
    <source>
        <strain evidence="10">KHC7</strain>
    </source>
</reference>
<dbReference type="NCBIfam" id="NF001750">
    <property type="entry name" value="PRK00476.1"/>
    <property type="match status" value="1"/>
</dbReference>
<keyword evidence="2 7" id="KW-0436">Ligase</keyword>
<evidence type="ECO:0000259" key="8">
    <source>
        <dbReference type="PROSITE" id="PS50862"/>
    </source>
</evidence>
<feature type="binding site" evidence="7">
    <location>
        <position position="474"/>
    </location>
    <ligand>
        <name>L-aspartate</name>
        <dbReference type="ChEBI" id="CHEBI:29991"/>
    </ligand>
</feature>